<evidence type="ECO:0000256" key="3">
    <source>
        <dbReference type="ARBA" id="ARBA00023014"/>
    </source>
</evidence>
<dbReference type="InterPro" id="IPR017896">
    <property type="entry name" value="4Fe4S_Fe-S-bd"/>
</dbReference>
<comment type="caution">
    <text evidence="5">The sequence shown here is derived from an EMBL/GenBank/DDBJ whole genome shotgun (WGS) entry which is preliminary data.</text>
</comment>
<keyword evidence="3" id="KW-0411">Iron-sulfur</keyword>
<dbReference type="Gene3D" id="3.30.70.20">
    <property type="match status" value="1"/>
</dbReference>
<dbReference type="EMBL" id="QFNY01000170">
    <property type="protein sequence ID" value="PZO99802.1"/>
    <property type="molecule type" value="Genomic_DNA"/>
</dbReference>
<name>A0A2W5B226_9CORY</name>
<reference evidence="5 6" key="1">
    <citation type="submission" date="2017-11" db="EMBL/GenBank/DDBJ databases">
        <title>Infants hospitalized years apart are colonized by the same room-sourced microbial strains.</title>
        <authorList>
            <person name="Brooks B."/>
            <person name="Olm M.R."/>
            <person name="Firek B.A."/>
            <person name="Baker R."/>
            <person name="Thomas B.C."/>
            <person name="Morowitz M.J."/>
            <person name="Banfield J.F."/>
        </authorList>
    </citation>
    <scope>NUCLEOTIDE SEQUENCE [LARGE SCALE GENOMIC DNA]</scope>
    <source>
        <strain evidence="5">S2_012_000_R3_87</strain>
    </source>
</reference>
<evidence type="ECO:0000256" key="2">
    <source>
        <dbReference type="ARBA" id="ARBA00023004"/>
    </source>
</evidence>
<evidence type="ECO:0000313" key="5">
    <source>
        <dbReference type="EMBL" id="PZO99802.1"/>
    </source>
</evidence>
<dbReference type="GO" id="GO:0051536">
    <property type="term" value="F:iron-sulfur cluster binding"/>
    <property type="evidence" value="ECO:0007669"/>
    <property type="project" value="UniProtKB-KW"/>
</dbReference>
<keyword evidence="1" id="KW-0479">Metal-binding</keyword>
<dbReference type="AlphaFoldDB" id="A0A2W5B226"/>
<evidence type="ECO:0000259" key="4">
    <source>
        <dbReference type="PROSITE" id="PS51379"/>
    </source>
</evidence>
<dbReference type="Pfam" id="PF12838">
    <property type="entry name" value="Fer4_7"/>
    <property type="match status" value="1"/>
</dbReference>
<organism evidence="5 6">
    <name type="scientific">Corynebacterium urealyticum</name>
    <dbReference type="NCBI Taxonomy" id="43771"/>
    <lineage>
        <taxon>Bacteria</taxon>
        <taxon>Bacillati</taxon>
        <taxon>Actinomycetota</taxon>
        <taxon>Actinomycetes</taxon>
        <taxon>Mycobacteriales</taxon>
        <taxon>Corynebacteriaceae</taxon>
        <taxon>Corynebacterium</taxon>
    </lineage>
</organism>
<proteinExistence type="predicted"/>
<dbReference type="GO" id="GO:0046872">
    <property type="term" value="F:metal ion binding"/>
    <property type="evidence" value="ECO:0007669"/>
    <property type="project" value="UniProtKB-KW"/>
</dbReference>
<protein>
    <recommendedName>
        <fullName evidence="4">4Fe-4S ferredoxin-type domain-containing protein</fullName>
    </recommendedName>
</protein>
<keyword evidence="2" id="KW-0408">Iron</keyword>
<sequence>MSAPSTNPELLSADQRHRLYRWARDMNPDVVLVCAEAQLPRFNRNIGPVLLPGCAGEDPSLAPVLLACGAKRVRVLACRDVHPERCAAGAELAEIPKGRVLRAAEYLDATQVPVSRRALIGLGALGDGELMVDPNAPTMIRLAQAHQVLGTEPDASIELDAPRLIASGCQACGVCTQMCPSSALELRVVDSVAHLSQNLSACSGENTCVASCPYGALSSSGQLRLADLVDGGVRELTSFPVSQCRRCGADFPAGEGEDGTAKTLCPTCERTTADPFSSWLPPGFTLD</sequence>
<dbReference type="InterPro" id="IPR017900">
    <property type="entry name" value="4Fe4S_Fe_S_CS"/>
</dbReference>
<evidence type="ECO:0000256" key="1">
    <source>
        <dbReference type="ARBA" id="ARBA00022723"/>
    </source>
</evidence>
<dbReference type="PROSITE" id="PS00198">
    <property type="entry name" value="4FE4S_FER_1"/>
    <property type="match status" value="1"/>
</dbReference>
<gene>
    <name evidence="5" type="ORF">DI609_07575</name>
</gene>
<feature type="domain" description="4Fe-4S ferredoxin-type" evidence="4">
    <location>
        <begin position="193"/>
        <end position="222"/>
    </location>
</feature>
<evidence type="ECO:0000313" key="6">
    <source>
        <dbReference type="Proteomes" id="UP000249451"/>
    </source>
</evidence>
<accession>A0A2W5B226</accession>
<feature type="domain" description="4Fe-4S ferredoxin-type" evidence="4">
    <location>
        <begin position="160"/>
        <end position="189"/>
    </location>
</feature>
<dbReference type="PROSITE" id="PS51379">
    <property type="entry name" value="4FE4S_FER_2"/>
    <property type="match status" value="2"/>
</dbReference>
<dbReference type="Proteomes" id="UP000249451">
    <property type="component" value="Unassembled WGS sequence"/>
</dbReference>
<dbReference type="SUPFAM" id="SSF54862">
    <property type="entry name" value="4Fe-4S ferredoxins"/>
    <property type="match status" value="1"/>
</dbReference>